<protein>
    <submittedName>
        <fullName evidence="2">Uncharacterized protein</fullName>
    </submittedName>
</protein>
<feature type="region of interest" description="Disordered" evidence="1">
    <location>
        <begin position="16"/>
        <end position="91"/>
    </location>
</feature>
<accession>A0A0A9F031</accession>
<dbReference type="AlphaFoldDB" id="A0A0A9F031"/>
<proteinExistence type="predicted"/>
<sequence>MPRLQHLRRRHNCCRDLAPAQSHSRHPRPATSSWSAARTPCDPNPSTQGHTTLTHPWLPPLLMLTPVPRLPPASYGQAPAPAPRPRLEWAPASEPPLPLPVPQRRVDWPLALPGEGSCCSS</sequence>
<evidence type="ECO:0000256" key="1">
    <source>
        <dbReference type="SAM" id="MobiDB-lite"/>
    </source>
</evidence>
<name>A0A0A9F031_ARUDO</name>
<reference evidence="2" key="1">
    <citation type="submission" date="2014-09" db="EMBL/GenBank/DDBJ databases">
        <authorList>
            <person name="Magalhaes I.L.F."/>
            <person name="Oliveira U."/>
            <person name="Santos F.R."/>
            <person name="Vidigal T.H.D.A."/>
            <person name="Brescovit A.D."/>
            <person name="Santos A.J."/>
        </authorList>
    </citation>
    <scope>NUCLEOTIDE SEQUENCE</scope>
    <source>
        <tissue evidence="2">Shoot tissue taken approximately 20 cm above the soil surface</tissue>
    </source>
</reference>
<reference evidence="2" key="2">
    <citation type="journal article" date="2015" name="Data Brief">
        <title>Shoot transcriptome of the giant reed, Arundo donax.</title>
        <authorList>
            <person name="Barrero R.A."/>
            <person name="Guerrero F.D."/>
            <person name="Moolhuijzen P."/>
            <person name="Goolsby J.A."/>
            <person name="Tidwell J."/>
            <person name="Bellgard S.E."/>
            <person name="Bellgard M.I."/>
        </authorList>
    </citation>
    <scope>NUCLEOTIDE SEQUENCE</scope>
    <source>
        <tissue evidence="2">Shoot tissue taken approximately 20 cm above the soil surface</tissue>
    </source>
</reference>
<organism evidence="2">
    <name type="scientific">Arundo donax</name>
    <name type="common">Giant reed</name>
    <name type="synonym">Donax arundinaceus</name>
    <dbReference type="NCBI Taxonomy" id="35708"/>
    <lineage>
        <taxon>Eukaryota</taxon>
        <taxon>Viridiplantae</taxon>
        <taxon>Streptophyta</taxon>
        <taxon>Embryophyta</taxon>
        <taxon>Tracheophyta</taxon>
        <taxon>Spermatophyta</taxon>
        <taxon>Magnoliopsida</taxon>
        <taxon>Liliopsida</taxon>
        <taxon>Poales</taxon>
        <taxon>Poaceae</taxon>
        <taxon>PACMAD clade</taxon>
        <taxon>Arundinoideae</taxon>
        <taxon>Arundineae</taxon>
        <taxon>Arundo</taxon>
    </lineage>
</organism>
<feature type="compositionally biased region" description="Low complexity" evidence="1">
    <location>
        <begin position="51"/>
        <end position="67"/>
    </location>
</feature>
<evidence type="ECO:0000313" key="2">
    <source>
        <dbReference type="EMBL" id="JAE01613.1"/>
    </source>
</evidence>
<dbReference type="EMBL" id="GBRH01196283">
    <property type="protein sequence ID" value="JAE01613.1"/>
    <property type="molecule type" value="Transcribed_RNA"/>
</dbReference>